<evidence type="ECO:0008006" key="4">
    <source>
        <dbReference type="Google" id="ProtNLM"/>
    </source>
</evidence>
<dbReference type="Gene3D" id="3.30.160.150">
    <property type="entry name" value="Lipoprotein like domain"/>
    <property type="match status" value="1"/>
</dbReference>
<organism evidence="2 3">
    <name type="scientific">Devosia algicola</name>
    <dbReference type="NCBI Taxonomy" id="3026418"/>
    <lineage>
        <taxon>Bacteria</taxon>
        <taxon>Pseudomonadati</taxon>
        <taxon>Pseudomonadota</taxon>
        <taxon>Alphaproteobacteria</taxon>
        <taxon>Hyphomicrobiales</taxon>
        <taxon>Devosiaceae</taxon>
        <taxon>Devosia</taxon>
    </lineage>
</organism>
<gene>
    <name evidence="2" type="ORF">PSQ19_13770</name>
</gene>
<keyword evidence="1" id="KW-0732">Signal</keyword>
<accession>A0ABY7YKK5</accession>
<dbReference type="InterPro" id="IPR007485">
    <property type="entry name" value="LPS_assembly_LptE"/>
</dbReference>
<keyword evidence="3" id="KW-1185">Reference proteome</keyword>
<proteinExistence type="predicted"/>
<evidence type="ECO:0000256" key="1">
    <source>
        <dbReference type="SAM" id="SignalP"/>
    </source>
</evidence>
<feature type="chain" id="PRO_5047116327" description="LPS-assembly lipoprotein" evidence="1">
    <location>
        <begin position="25"/>
        <end position="169"/>
    </location>
</feature>
<sequence length="169" mass="17643">MLSFNPLVRAVLMAAALLATSAIGACTFAPVYSGTLAQTPHIPMAYAKPQNRLAQIVNQELALRLGTSSTATAPLAQVVATSAVRALTRSQTVNPNRAYEISVTATLTITARDGTDAKPLSFTRTATAQFSSSGQVLAATEANIEAGERAARAVAESLRMAVLAQLSRR</sequence>
<dbReference type="Pfam" id="PF04390">
    <property type="entry name" value="LptE"/>
    <property type="match status" value="1"/>
</dbReference>
<reference evidence="2 3" key="1">
    <citation type="submission" date="2023-02" db="EMBL/GenBank/DDBJ databases">
        <title>Devosia algicola sp. nov., isolated from the phycosphere of marine algae.</title>
        <authorList>
            <person name="Kim J.M."/>
            <person name="Lee J.K."/>
            <person name="Choi B.J."/>
            <person name="Bayburt H."/>
            <person name="Jeon C.O."/>
        </authorList>
    </citation>
    <scope>NUCLEOTIDE SEQUENCE [LARGE SCALE GENOMIC DNA]</scope>
    <source>
        <strain evidence="2 3">G20-9</strain>
    </source>
</reference>
<dbReference type="RefSeq" id="WP_282218196.1">
    <property type="nucleotide sequence ID" value="NZ_CP118246.1"/>
</dbReference>
<dbReference type="EMBL" id="CP118246">
    <property type="protein sequence ID" value="WDR01786.1"/>
    <property type="molecule type" value="Genomic_DNA"/>
</dbReference>
<feature type="signal peptide" evidence="1">
    <location>
        <begin position="1"/>
        <end position="24"/>
    </location>
</feature>
<protein>
    <recommendedName>
        <fullName evidence="4">LPS-assembly lipoprotein</fullName>
    </recommendedName>
</protein>
<name>A0ABY7YKK5_9HYPH</name>
<dbReference type="Proteomes" id="UP001220530">
    <property type="component" value="Chromosome"/>
</dbReference>
<evidence type="ECO:0000313" key="2">
    <source>
        <dbReference type="EMBL" id="WDR01786.1"/>
    </source>
</evidence>
<evidence type="ECO:0000313" key="3">
    <source>
        <dbReference type="Proteomes" id="UP001220530"/>
    </source>
</evidence>